<dbReference type="InterPro" id="IPR019819">
    <property type="entry name" value="Carboxylesterase_B_CS"/>
</dbReference>
<dbReference type="Proteomes" id="UP000785200">
    <property type="component" value="Unassembled WGS sequence"/>
</dbReference>
<feature type="domain" description="Carboxylesterase type B" evidence="4">
    <location>
        <begin position="42"/>
        <end position="471"/>
    </location>
</feature>
<sequence length="511" mass="55469">MISLIIILTTVLVLGSHHKAEAKIDFTVDLGYSKYTGVSAADNETAKWLGIRYAAPPVGNLRFRAPQAPLVNESIQLADTFRESCLPTPSNGQPGSSEDCLFLNVFAPIDDSKKHPVYVYLQGGGFVSNSAPNLDGTSLIAAGDHDMVFVNFNYRVGAWGFLASKEIQANGDLNAGILDQRFALQWVQKYIHLFGGDPTQVTIGGCSAGGASVTLHLSAYGGRNDGLFIRAAAESQSFGTQYTVAEAQYQYDGLVARVGCNTSHDTLQCLRDIDTAVIAQDKANMLTPGGGGGVPVFAYSDVIDGTLIQDYTAVTNDGTVFTPTNINNYTDVDNFLKNNFPKLVTSQLAEINHLYPQAQTFPNSGPYWRTTANAYGDMRYMCPGIWLSTIYDSRNAQGWNYHWDVAPQSNLNSGLGVTHCDQSNSILGIATAQPEAGLNPIIQAYWASFIRSGDPNKFKLKSAPTWTKLDRVGLQRIHFVNNPSQVAVESVPAHYYLRCNYLTDIAGSLGQ</sequence>
<evidence type="ECO:0000313" key="5">
    <source>
        <dbReference type="EMBL" id="KAG0649471.1"/>
    </source>
</evidence>
<dbReference type="PROSITE" id="PS00941">
    <property type="entry name" value="CARBOXYLESTERASE_B_2"/>
    <property type="match status" value="1"/>
</dbReference>
<comment type="caution">
    <text evidence="5">The sequence shown here is derived from an EMBL/GenBank/DDBJ whole genome shotgun (WGS) entry which is preliminary data.</text>
</comment>
<keyword evidence="6" id="KW-1185">Reference proteome</keyword>
<keyword evidence="2 3" id="KW-0378">Hydrolase</keyword>
<comment type="similarity">
    <text evidence="1 3">Belongs to the type-B carboxylesterase/lipase family.</text>
</comment>
<gene>
    <name evidence="5" type="ORF">D0Z07_4295</name>
</gene>
<proteinExistence type="inferred from homology"/>
<organism evidence="5 6">
    <name type="scientific">Hyphodiscus hymeniophilus</name>
    <dbReference type="NCBI Taxonomy" id="353542"/>
    <lineage>
        <taxon>Eukaryota</taxon>
        <taxon>Fungi</taxon>
        <taxon>Dikarya</taxon>
        <taxon>Ascomycota</taxon>
        <taxon>Pezizomycotina</taxon>
        <taxon>Leotiomycetes</taxon>
        <taxon>Helotiales</taxon>
        <taxon>Hyphodiscaceae</taxon>
        <taxon>Hyphodiscus</taxon>
    </lineage>
</organism>
<dbReference type="Gene3D" id="3.40.50.1820">
    <property type="entry name" value="alpha/beta hydrolase"/>
    <property type="match status" value="1"/>
</dbReference>
<evidence type="ECO:0000259" key="4">
    <source>
        <dbReference type="Pfam" id="PF00135"/>
    </source>
</evidence>
<dbReference type="Pfam" id="PF00135">
    <property type="entry name" value="COesterase"/>
    <property type="match status" value="1"/>
</dbReference>
<evidence type="ECO:0000313" key="6">
    <source>
        <dbReference type="Proteomes" id="UP000785200"/>
    </source>
</evidence>
<feature type="signal peptide" evidence="3">
    <location>
        <begin position="1"/>
        <end position="22"/>
    </location>
</feature>
<dbReference type="GO" id="GO:0016787">
    <property type="term" value="F:hydrolase activity"/>
    <property type="evidence" value="ECO:0007669"/>
    <property type="project" value="UniProtKB-KW"/>
</dbReference>
<dbReference type="OrthoDB" id="408631at2759"/>
<accession>A0A9P7AXT5</accession>
<dbReference type="InterPro" id="IPR002018">
    <property type="entry name" value="CarbesteraseB"/>
</dbReference>
<evidence type="ECO:0000256" key="3">
    <source>
        <dbReference type="RuleBase" id="RU361235"/>
    </source>
</evidence>
<dbReference type="SUPFAM" id="SSF53474">
    <property type="entry name" value="alpha/beta-Hydrolases"/>
    <property type="match status" value="1"/>
</dbReference>
<name>A0A9P7AXT5_9HELO</name>
<keyword evidence="3" id="KW-0732">Signal</keyword>
<protein>
    <recommendedName>
        <fullName evidence="3">Carboxylic ester hydrolase</fullName>
        <ecNumber evidence="3">3.1.1.-</ecNumber>
    </recommendedName>
</protein>
<evidence type="ECO:0000256" key="1">
    <source>
        <dbReference type="ARBA" id="ARBA00005964"/>
    </source>
</evidence>
<dbReference type="InterPro" id="IPR019826">
    <property type="entry name" value="Carboxylesterase_B_AS"/>
</dbReference>
<dbReference type="PROSITE" id="PS00122">
    <property type="entry name" value="CARBOXYLESTERASE_B_1"/>
    <property type="match status" value="1"/>
</dbReference>
<reference evidence="5" key="1">
    <citation type="submission" date="2019-07" db="EMBL/GenBank/DDBJ databases">
        <title>Hyphodiscus hymeniophilus genome sequencing and assembly.</title>
        <authorList>
            <person name="Kramer G."/>
            <person name="Nodwell J."/>
        </authorList>
    </citation>
    <scope>NUCLEOTIDE SEQUENCE</scope>
    <source>
        <strain evidence="5">ATCC 34498</strain>
    </source>
</reference>
<dbReference type="EC" id="3.1.1.-" evidence="3"/>
<feature type="chain" id="PRO_5040539902" description="Carboxylic ester hydrolase" evidence="3">
    <location>
        <begin position="23"/>
        <end position="511"/>
    </location>
</feature>
<dbReference type="AlphaFoldDB" id="A0A9P7AXT5"/>
<dbReference type="EMBL" id="VNKQ01000008">
    <property type="protein sequence ID" value="KAG0649471.1"/>
    <property type="molecule type" value="Genomic_DNA"/>
</dbReference>
<dbReference type="PANTHER" id="PTHR11559">
    <property type="entry name" value="CARBOXYLESTERASE"/>
    <property type="match status" value="1"/>
</dbReference>
<evidence type="ECO:0000256" key="2">
    <source>
        <dbReference type="ARBA" id="ARBA00022801"/>
    </source>
</evidence>
<dbReference type="InterPro" id="IPR029058">
    <property type="entry name" value="AB_hydrolase_fold"/>
</dbReference>
<dbReference type="InterPro" id="IPR050309">
    <property type="entry name" value="Type-B_Carboxylest/Lipase"/>
</dbReference>